<name>A0A523RPY7_UNCAE</name>
<evidence type="ECO:0000256" key="1">
    <source>
        <dbReference type="ARBA" id="ARBA00004651"/>
    </source>
</evidence>
<dbReference type="GO" id="GO:0009103">
    <property type="term" value="P:lipopolysaccharide biosynthetic process"/>
    <property type="evidence" value="ECO:0007669"/>
    <property type="project" value="UniProtKB-ARBA"/>
</dbReference>
<dbReference type="PANTHER" id="PTHR33908">
    <property type="entry name" value="MANNOSYLTRANSFERASE YKCB-RELATED"/>
    <property type="match status" value="1"/>
</dbReference>
<organism evidence="10 11">
    <name type="scientific">Aerophobetes bacterium</name>
    <dbReference type="NCBI Taxonomy" id="2030807"/>
    <lineage>
        <taxon>Bacteria</taxon>
        <taxon>Candidatus Aerophobota</taxon>
    </lineage>
</organism>
<evidence type="ECO:0000256" key="6">
    <source>
        <dbReference type="ARBA" id="ARBA00022989"/>
    </source>
</evidence>
<comment type="caution">
    <text evidence="10">The sequence shown here is derived from an EMBL/GenBank/DDBJ whole genome shotgun (WGS) entry which is preliminary data.</text>
</comment>
<dbReference type="GO" id="GO:0005886">
    <property type="term" value="C:plasma membrane"/>
    <property type="evidence" value="ECO:0007669"/>
    <property type="project" value="UniProtKB-SubCell"/>
</dbReference>
<reference evidence="10 11" key="1">
    <citation type="submission" date="2019-03" db="EMBL/GenBank/DDBJ databases">
        <title>Metabolic potential of uncultured bacteria and archaea associated with petroleum seepage in deep-sea sediments.</title>
        <authorList>
            <person name="Dong X."/>
            <person name="Hubert C."/>
        </authorList>
    </citation>
    <scope>NUCLEOTIDE SEQUENCE [LARGE SCALE GENOMIC DNA]</scope>
    <source>
        <strain evidence="10">E44_bin7</strain>
    </source>
</reference>
<evidence type="ECO:0000256" key="5">
    <source>
        <dbReference type="ARBA" id="ARBA00022692"/>
    </source>
</evidence>
<dbReference type="EMBL" id="SOKJ01000399">
    <property type="protein sequence ID" value="TET07843.1"/>
    <property type="molecule type" value="Genomic_DNA"/>
</dbReference>
<accession>A0A523RPY7</accession>
<feature type="transmembrane region" description="Helical" evidence="8">
    <location>
        <begin position="14"/>
        <end position="38"/>
    </location>
</feature>
<feature type="transmembrane region" description="Helical" evidence="8">
    <location>
        <begin position="94"/>
        <end position="113"/>
    </location>
</feature>
<sequence>MTKKLTEFLKRKELLIPLFLSTISFIIGLVSLHLFHFIGSDGGGDGVVYAISGMNLFSGRGFSFHGGPQLIHPPLYPILIGIFWLLTHNLEFSGQMVSIIATALLVIPLYYLAKNMYGRRIGFLTAVFAIVCPPLVFASTEVRCESLYALLMVGSISLGWKALHSKNLLWALLTGLVIGLAFLTHPIGLIFAPIFVFLFLLSKFFSSRLSSKLVLMKIAALLASFVLVSMPYWIFLHKHTGRWVLSAHASYIEFARVKSLSGDSEKDTFILFREPEHLRYTGNESSQTQEGMLRYVVSHPGRVVGTIYKNLSMVYPRIAKDAAHLKIPPSILKASLLFVFLLILIGLVRSIWKRRLTSKELYLAIMLSSAAVFLIFHIEARYFFPYLPIIILGMAKLTIDFQDWINEKFHDFNRAFRQVLGWFLPLVLFLGMSVSSTIIIVKKENLAPYEYKILGQWMRQNIENIEDKVVMLRKLGTSFYAGSKWDALYYGDYPGLLEYAKSRGVDYLVIDEYAIPRSRPQFAFLLNYEDKHPGLESVHIEEYRGRKIILYRVKGDS</sequence>
<evidence type="ECO:0000256" key="2">
    <source>
        <dbReference type="ARBA" id="ARBA00022475"/>
    </source>
</evidence>
<keyword evidence="3" id="KW-0328">Glycosyltransferase</keyword>
<dbReference type="AlphaFoldDB" id="A0A523RPY7"/>
<evidence type="ECO:0000256" key="8">
    <source>
        <dbReference type="SAM" id="Phobius"/>
    </source>
</evidence>
<feature type="domain" description="Glycosyltransferase RgtA/B/C/D-like" evidence="9">
    <location>
        <begin position="72"/>
        <end position="228"/>
    </location>
</feature>
<dbReference type="GO" id="GO:0016763">
    <property type="term" value="F:pentosyltransferase activity"/>
    <property type="evidence" value="ECO:0007669"/>
    <property type="project" value="TreeGrafter"/>
</dbReference>
<keyword evidence="5 8" id="KW-0812">Transmembrane</keyword>
<keyword evidence="7 8" id="KW-0472">Membrane</keyword>
<evidence type="ECO:0000256" key="3">
    <source>
        <dbReference type="ARBA" id="ARBA00022676"/>
    </source>
</evidence>
<dbReference type="InterPro" id="IPR038731">
    <property type="entry name" value="RgtA/B/C-like"/>
</dbReference>
<evidence type="ECO:0000313" key="10">
    <source>
        <dbReference type="EMBL" id="TET07843.1"/>
    </source>
</evidence>
<feature type="transmembrane region" description="Helical" evidence="8">
    <location>
        <begin position="213"/>
        <end position="235"/>
    </location>
</feature>
<proteinExistence type="predicted"/>
<feature type="transmembrane region" description="Helical" evidence="8">
    <location>
        <begin position="419"/>
        <end position="441"/>
    </location>
</feature>
<feature type="transmembrane region" description="Helical" evidence="8">
    <location>
        <begin position="330"/>
        <end position="348"/>
    </location>
</feature>
<feature type="transmembrane region" description="Helical" evidence="8">
    <location>
        <begin position="169"/>
        <end position="201"/>
    </location>
</feature>
<dbReference type="InterPro" id="IPR050297">
    <property type="entry name" value="LipidA_mod_glycosyltrf_83"/>
</dbReference>
<feature type="transmembrane region" description="Helical" evidence="8">
    <location>
        <begin position="382"/>
        <end position="399"/>
    </location>
</feature>
<keyword evidence="4 10" id="KW-0808">Transferase</keyword>
<keyword evidence="6 8" id="KW-1133">Transmembrane helix</keyword>
<dbReference type="PANTHER" id="PTHR33908:SF11">
    <property type="entry name" value="MEMBRANE PROTEIN"/>
    <property type="match status" value="1"/>
</dbReference>
<gene>
    <name evidence="10" type="ORF">E3J84_06950</name>
</gene>
<evidence type="ECO:0000313" key="11">
    <source>
        <dbReference type="Proteomes" id="UP000316360"/>
    </source>
</evidence>
<evidence type="ECO:0000256" key="7">
    <source>
        <dbReference type="ARBA" id="ARBA00023136"/>
    </source>
</evidence>
<dbReference type="Pfam" id="PF13231">
    <property type="entry name" value="PMT_2"/>
    <property type="match status" value="1"/>
</dbReference>
<dbReference type="Proteomes" id="UP000316360">
    <property type="component" value="Unassembled WGS sequence"/>
</dbReference>
<evidence type="ECO:0000256" key="4">
    <source>
        <dbReference type="ARBA" id="ARBA00022679"/>
    </source>
</evidence>
<evidence type="ECO:0000259" key="9">
    <source>
        <dbReference type="Pfam" id="PF13231"/>
    </source>
</evidence>
<feature type="transmembrane region" description="Helical" evidence="8">
    <location>
        <begin position="360"/>
        <end position="376"/>
    </location>
</feature>
<feature type="transmembrane region" description="Helical" evidence="8">
    <location>
        <begin position="119"/>
        <end position="139"/>
    </location>
</feature>
<keyword evidence="2" id="KW-1003">Cell membrane</keyword>
<protein>
    <submittedName>
        <fullName evidence="10">Glycosyltransferase family 39 protein</fullName>
    </submittedName>
</protein>
<comment type="subcellular location">
    <subcellularLocation>
        <location evidence="1">Cell membrane</location>
        <topology evidence="1">Multi-pass membrane protein</topology>
    </subcellularLocation>
</comment>